<reference evidence="2" key="1">
    <citation type="submission" date="2017-02" db="EMBL/GenBank/DDBJ databases">
        <authorList>
            <person name="Varghese N."/>
            <person name="Submissions S."/>
        </authorList>
    </citation>
    <scope>NUCLEOTIDE SEQUENCE [LARGE SCALE GENOMIC DNA]</scope>
    <source>
        <strain evidence="2">ATCC 51356</strain>
    </source>
</reference>
<sequence>MSRPGGTICTVLKRKTNKSLRLLLHAAVSFFERLDQSLLLAHNSLVLTLTRVCYFSLKRPTVWHTPRRLWRSLPLNIEICYFLDTSCTSTYRKEISLVHVNCTMPSNVSVSPKECKHYASYFRVEKIKDTAETSIGLISLDEVSLFCFITRTFSFYRIIFFILRLNIHVFKLHIYKFNLNIYIRNLKMGNCL</sequence>
<organism evidence="1 2">
    <name type="scientific">Porphyromonas circumdentaria</name>
    <dbReference type="NCBI Taxonomy" id="29524"/>
    <lineage>
        <taxon>Bacteria</taxon>
        <taxon>Pseudomonadati</taxon>
        <taxon>Bacteroidota</taxon>
        <taxon>Bacteroidia</taxon>
        <taxon>Bacteroidales</taxon>
        <taxon>Porphyromonadaceae</taxon>
        <taxon>Porphyromonas</taxon>
    </lineage>
</organism>
<proteinExistence type="predicted"/>
<evidence type="ECO:0000313" key="1">
    <source>
        <dbReference type="EMBL" id="SJZ93532.1"/>
    </source>
</evidence>
<gene>
    <name evidence="1" type="ORF">SAMN02745171_01542</name>
</gene>
<evidence type="ECO:0000313" key="2">
    <source>
        <dbReference type="Proteomes" id="UP000190121"/>
    </source>
</evidence>
<dbReference type="AlphaFoldDB" id="A0A1T4PPP5"/>
<dbReference type="STRING" id="29524.SAMN02745171_01542"/>
<dbReference type="EMBL" id="FUXE01000019">
    <property type="protein sequence ID" value="SJZ93532.1"/>
    <property type="molecule type" value="Genomic_DNA"/>
</dbReference>
<dbReference type="Proteomes" id="UP000190121">
    <property type="component" value="Unassembled WGS sequence"/>
</dbReference>
<name>A0A1T4PPP5_9PORP</name>
<keyword evidence="2" id="KW-1185">Reference proteome</keyword>
<accession>A0A1T4PPP5</accession>
<protein>
    <submittedName>
        <fullName evidence="1">Uncharacterized protein</fullName>
    </submittedName>
</protein>